<gene>
    <name evidence="4" type="ORF">FHL03_10190</name>
</gene>
<comment type="caution">
    <text evidence="4">The sequence shown here is derived from an EMBL/GenBank/DDBJ whole genome shotgun (WGS) entry which is preliminary data.</text>
</comment>
<dbReference type="InterPro" id="IPR003593">
    <property type="entry name" value="AAA+_ATPase"/>
</dbReference>
<evidence type="ECO:0000259" key="3">
    <source>
        <dbReference type="PROSITE" id="PS50893"/>
    </source>
</evidence>
<dbReference type="RefSeq" id="WP_125706380.1">
    <property type="nucleotide sequence ID" value="NZ_JBHTOO010000021.1"/>
</dbReference>
<feature type="domain" description="ABC transporter" evidence="3">
    <location>
        <begin position="5"/>
        <end position="249"/>
    </location>
</feature>
<evidence type="ECO:0000313" key="4">
    <source>
        <dbReference type="EMBL" id="MQS45854.1"/>
    </source>
</evidence>
<dbReference type="PANTHER" id="PTHR24220:SF692">
    <property type="entry name" value="ABC TRANSPORTER DOMAIN-CONTAINING PROTEIN"/>
    <property type="match status" value="1"/>
</dbReference>
<proteinExistence type="predicted"/>
<reference evidence="4 5" key="1">
    <citation type="journal article" date="2019" name="Syst. Appl. Microbiol.">
        <title>Polyphasic characterization of two novel Lactobacillus spp. isolated from blown salami packages: Description of Lactobacillus halodurans sp. nov. and Lactobacillus salsicarnum sp. nov.</title>
        <authorList>
            <person name="Schuster J.A."/>
            <person name="Klingl A."/>
            <person name="Vogel R.F."/>
            <person name="Ehrmann M.A."/>
        </authorList>
    </citation>
    <scope>NUCLEOTIDE SEQUENCE [LARGE SCALE GENOMIC DNA]</scope>
    <source>
        <strain evidence="4 5">TMW 1.2098</strain>
    </source>
</reference>
<evidence type="ECO:0000313" key="5">
    <source>
        <dbReference type="Proteomes" id="UP000436655"/>
    </source>
</evidence>
<dbReference type="SUPFAM" id="SSF52540">
    <property type="entry name" value="P-loop containing nucleoside triphosphate hydrolases"/>
    <property type="match status" value="1"/>
</dbReference>
<dbReference type="PANTHER" id="PTHR24220">
    <property type="entry name" value="IMPORT ATP-BINDING PROTEIN"/>
    <property type="match status" value="1"/>
</dbReference>
<dbReference type="InterPro" id="IPR003439">
    <property type="entry name" value="ABC_transporter-like_ATP-bd"/>
</dbReference>
<protein>
    <submittedName>
        <fullName evidence="4">ATP-binding cassette domain-containing protein</fullName>
    </submittedName>
</protein>
<keyword evidence="5" id="KW-1185">Reference proteome</keyword>
<dbReference type="Gene3D" id="3.40.50.300">
    <property type="entry name" value="P-loop containing nucleotide triphosphate hydrolases"/>
    <property type="match status" value="1"/>
</dbReference>
<sequence length="249" mass="28073">MKPIMEIDNAVKTIYNDNENLNILDGINLKIYPGDFIVVLGTNGAGKSTLLDAITGANQLSSGKILLNDEDITNKNLAKRSQFISRVYQDPKLGTSPRMTVAENLLLAQRRGLPRRLRLRHLKENLPKFEDFTSDLPTLDNRLNTFTEKLSGGQRQTLSFLMAIIQKPELLLLDEHTAALDPQTSQELMDLTDKVIKEKNLTSLMVTHNLSEAVKYGNRLIVLKKGQIILDLDTEAKAKLKEKDLLEYF</sequence>
<dbReference type="InterPro" id="IPR015854">
    <property type="entry name" value="ABC_transpr_LolD-like"/>
</dbReference>
<keyword evidence="2 4" id="KW-0067">ATP-binding</keyword>
<dbReference type="EMBL" id="VDFN01000011">
    <property type="protein sequence ID" value="MQS45854.1"/>
    <property type="molecule type" value="Genomic_DNA"/>
</dbReference>
<keyword evidence="1" id="KW-0547">Nucleotide-binding</keyword>
<organism evidence="4 5">
    <name type="scientific">Companilactobacillus mishanensis</name>
    <dbReference type="NCBI Taxonomy" id="2486008"/>
    <lineage>
        <taxon>Bacteria</taxon>
        <taxon>Bacillati</taxon>
        <taxon>Bacillota</taxon>
        <taxon>Bacilli</taxon>
        <taxon>Lactobacillales</taxon>
        <taxon>Lactobacillaceae</taxon>
        <taxon>Companilactobacillus</taxon>
    </lineage>
</organism>
<accession>A0ABW9P9H2</accession>
<evidence type="ECO:0000256" key="2">
    <source>
        <dbReference type="ARBA" id="ARBA00022840"/>
    </source>
</evidence>
<dbReference type="GO" id="GO:0005524">
    <property type="term" value="F:ATP binding"/>
    <property type="evidence" value="ECO:0007669"/>
    <property type="project" value="UniProtKB-KW"/>
</dbReference>
<dbReference type="PROSITE" id="PS50893">
    <property type="entry name" value="ABC_TRANSPORTER_2"/>
    <property type="match status" value="1"/>
</dbReference>
<dbReference type="Pfam" id="PF00005">
    <property type="entry name" value="ABC_tran"/>
    <property type="match status" value="1"/>
</dbReference>
<dbReference type="Proteomes" id="UP000436655">
    <property type="component" value="Unassembled WGS sequence"/>
</dbReference>
<evidence type="ECO:0000256" key="1">
    <source>
        <dbReference type="ARBA" id="ARBA00022741"/>
    </source>
</evidence>
<dbReference type="InterPro" id="IPR027417">
    <property type="entry name" value="P-loop_NTPase"/>
</dbReference>
<dbReference type="SMART" id="SM00382">
    <property type="entry name" value="AAA"/>
    <property type="match status" value="1"/>
</dbReference>
<name>A0ABW9P9H2_9LACO</name>